<dbReference type="EMBL" id="KB469302">
    <property type="protein sequence ID" value="EPQ55324.1"/>
    <property type="molecule type" value="Genomic_DNA"/>
</dbReference>
<dbReference type="Pfam" id="PF02040">
    <property type="entry name" value="ArsB"/>
    <property type="match status" value="1"/>
</dbReference>
<dbReference type="HOGENOM" id="CLU_017834_1_0_1"/>
<dbReference type="InterPro" id="IPR000802">
    <property type="entry name" value="Arsenical_pump_ArsB"/>
</dbReference>
<proteinExistence type="predicted"/>
<dbReference type="GO" id="GO:0005886">
    <property type="term" value="C:plasma membrane"/>
    <property type="evidence" value="ECO:0007669"/>
    <property type="project" value="UniProtKB-SubCell"/>
</dbReference>
<feature type="transmembrane region" description="Helical" evidence="7">
    <location>
        <begin position="32"/>
        <end position="51"/>
    </location>
</feature>
<dbReference type="PANTHER" id="PTHR43302">
    <property type="entry name" value="TRANSPORTER ARSB-RELATED"/>
    <property type="match status" value="1"/>
</dbReference>
<dbReference type="STRING" id="670483.S7RQX8"/>
<dbReference type="KEGG" id="gtr:GLOTRDRAFT_76685"/>
<dbReference type="OrthoDB" id="442352at2759"/>
<keyword evidence="2" id="KW-1003">Cell membrane</keyword>
<evidence type="ECO:0000256" key="7">
    <source>
        <dbReference type="SAM" id="Phobius"/>
    </source>
</evidence>
<evidence type="ECO:0000256" key="1">
    <source>
        <dbReference type="ARBA" id="ARBA00004651"/>
    </source>
</evidence>
<accession>S7RQX8</accession>
<evidence type="ECO:0000256" key="4">
    <source>
        <dbReference type="ARBA" id="ARBA00022989"/>
    </source>
</evidence>
<name>S7RQX8_GLOTA</name>
<feature type="transmembrane region" description="Helical" evidence="7">
    <location>
        <begin position="382"/>
        <end position="414"/>
    </location>
</feature>
<feature type="transmembrane region" description="Helical" evidence="7">
    <location>
        <begin position="156"/>
        <end position="173"/>
    </location>
</feature>
<sequence>MLILCLPDTVPDVLVIVPLHVPLPHTSLKLPLNLHTAPLLTLFILLAAGAIDGVTIREGILGTGGVKPIDVMALFISLAYLSISLDTTGLFRYLAFRVARGPSRNPTGRSGLRLYIYLYLFWLVIAGIVGNDPVILSGTAFLAYFTRVAGITPPTAWIYAQFVAANMASLPLPPSNPTNLVLTSTFALPFLTYTAHVILPFLLSAFLVGIVLDAHPHPLIPAHIALSASSPDAPALLLAPLSALVGSVLLLSALVLLVATSSVPSLSGRVRVWEVTAPAAGAMVLSDAWVDWRKGRGGGTREGMGASGDPRAQERGDVEGDDVEMRAVRTRFPTVCAVASRMPWALVPFAFEMFILTHTLSTHAWVPLFARWWAAWVRVAGVLGAVGGMGFVGCLACNVCGTNIGATILLSQVLQASFSVPRYPMSEAEKQGAIYALAVGSNYGAFTQCFCASLAGLLWAGILRGKGIVVRQREFAKINFPLVCAAMLGACAVLVAEMYVLYPDR</sequence>
<keyword evidence="4 7" id="KW-1133">Transmembrane helix</keyword>
<feature type="transmembrane region" description="Helical" evidence="7">
    <location>
        <begin position="434"/>
        <end position="459"/>
    </location>
</feature>
<dbReference type="OMA" id="AYMIRAS"/>
<dbReference type="PANTHER" id="PTHR43302:SF5">
    <property type="entry name" value="TRANSPORTER ARSB-RELATED"/>
    <property type="match status" value="1"/>
</dbReference>
<evidence type="ECO:0000256" key="5">
    <source>
        <dbReference type="ARBA" id="ARBA00023136"/>
    </source>
</evidence>
<dbReference type="Proteomes" id="UP000030669">
    <property type="component" value="Unassembled WGS sequence"/>
</dbReference>
<evidence type="ECO:0000313" key="9">
    <source>
        <dbReference type="Proteomes" id="UP000030669"/>
    </source>
</evidence>
<evidence type="ECO:0000256" key="6">
    <source>
        <dbReference type="SAM" id="MobiDB-lite"/>
    </source>
</evidence>
<feature type="transmembrane region" description="Helical" evidence="7">
    <location>
        <begin position="71"/>
        <end position="94"/>
    </location>
</feature>
<gene>
    <name evidence="8" type="ORF">GLOTRDRAFT_76685</name>
</gene>
<dbReference type="eggNOG" id="ENOG502QVIJ">
    <property type="taxonomic scope" value="Eukaryota"/>
</dbReference>
<dbReference type="GO" id="GO:0015105">
    <property type="term" value="F:arsenite transmembrane transporter activity"/>
    <property type="evidence" value="ECO:0007669"/>
    <property type="project" value="InterPro"/>
</dbReference>
<keyword evidence="5 7" id="KW-0472">Membrane</keyword>
<feature type="transmembrane region" description="Helical" evidence="7">
    <location>
        <begin position="480"/>
        <end position="502"/>
    </location>
</feature>
<reference evidence="8 9" key="1">
    <citation type="journal article" date="2012" name="Science">
        <title>The Paleozoic origin of enzymatic lignin decomposition reconstructed from 31 fungal genomes.</title>
        <authorList>
            <person name="Floudas D."/>
            <person name="Binder M."/>
            <person name="Riley R."/>
            <person name="Barry K."/>
            <person name="Blanchette R.A."/>
            <person name="Henrissat B."/>
            <person name="Martinez A.T."/>
            <person name="Otillar R."/>
            <person name="Spatafora J.W."/>
            <person name="Yadav J.S."/>
            <person name="Aerts A."/>
            <person name="Benoit I."/>
            <person name="Boyd A."/>
            <person name="Carlson A."/>
            <person name="Copeland A."/>
            <person name="Coutinho P.M."/>
            <person name="de Vries R.P."/>
            <person name="Ferreira P."/>
            <person name="Findley K."/>
            <person name="Foster B."/>
            <person name="Gaskell J."/>
            <person name="Glotzer D."/>
            <person name="Gorecki P."/>
            <person name="Heitman J."/>
            <person name="Hesse C."/>
            <person name="Hori C."/>
            <person name="Igarashi K."/>
            <person name="Jurgens J.A."/>
            <person name="Kallen N."/>
            <person name="Kersten P."/>
            <person name="Kohler A."/>
            <person name="Kuees U."/>
            <person name="Kumar T.K.A."/>
            <person name="Kuo A."/>
            <person name="LaButti K."/>
            <person name="Larrondo L.F."/>
            <person name="Lindquist E."/>
            <person name="Ling A."/>
            <person name="Lombard V."/>
            <person name="Lucas S."/>
            <person name="Lundell T."/>
            <person name="Martin R."/>
            <person name="McLaughlin D.J."/>
            <person name="Morgenstern I."/>
            <person name="Morin E."/>
            <person name="Murat C."/>
            <person name="Nagy L.G."/>
            <person name="Nolan M."/>
            <person name="Ohm R.A."/>
            <person name="Patyshakuliyeva A."/>
            <person name="Rokas A."/>
            <person name="Ruiz-Duenas F.J."/>
            <person name="Sabat G."/>
            <person name="Salamov A."/>
            <person name="Samejima M."/>
            <person name="Schmutz J."/>
            <person name="Slot J.C."/>
            <person name="St John F."/>
            <person name="Stenlid J."/>
            <person name="Sun H."/>
            <person name="Sun S."/>
            <person name="Syed K."/>
            <person name="Tsang A."/>
            <person name="Wiebenga A."/>
            <person name="Young D."/>
            <person name="Pisabarro A."/>
            <person name="Eastwood D.C."/>
            <person name="Martin F."/>
            <person name="Cullen D."/>
            <person name="Grigoriev I.V."/>
            <person name="Hibbett D.S."/>
        </authorList>
    </citation>
    <scope>NUCLEOTIDE SEQUENCE [LARGE SCALE GENOMIC DNA]</scope>
    <source>
        <strain evidence="8 9">ATCC 11539</strain>
    </source>
</reference>
<protein>
    <recommendedName>
        <fullName evidence="10">Citrate transporter-like domain-containing protein</fullName>
    </recommendedName>
</protein>
<feature type="region of interest" description="Disordered" evidence="6">
    <location>
        <begin position="298"/>
        <end position="317"/>
    </location>
</feature>
<evidence type="ECO:0000256" key="2">
    <source>
        <dbReference type="ARBA" id="ARBA00022475"/>
    </source>
</evidence>
<keyword evidence="3 7" id="KW-0812">Transmembrane</keyword>
<feature type="transmembrane region" description="Helical" evidence="7">
    <location>
        <begin position="114"/>
        <end position="144"/>
    </location>
</feature>
<feature type="transmembrane region" description="Helical" evidence="7">
    <location>
        <begin position="235"/>
        <end position="259"/>
    </location>
</feature>
<evidence type="ECO:0000313" key="8">
    <source>
        <dbReference type="EMBL" id="EPQ55324.1"/>
    </source>
</evidence>
<evidence type="ECO:0008006" key="10">
    <source>
        <dbReference type="Google" id="ProtNLM"/>
    </source>
</evidence>
<organism evidence="8 9">
    <name type="scientific">Gloeophyllum trabeum (strain ATCC 11539 / FP-39264 / Madison 617)</name>
    <name type="common">Brown rot fungus</name>
    <dbReference type="NCBI Taxonomy" id="670483"/>
    <lineage>
        <taxon>Eukaryota</taxon>
        <taxon>Fungi</taxon>
        <taxon>Dikarya</taxon>
        <taxon>Basidiomycota</taxon>
        <taxon>Agaricomycotina</taxon>
        <taxon>Agaricomycetes</taxon>
        <taxon>Gloeophyllales</taxon>
        <taxon>Gloeophyllaceae</taxon>
        <taxon>Gloeophyllum</taxon>
    </lineage>
</organism>
<evidence type="ECO:0000256" key="3">
    <source>
        <dbReference type="ARBA" id="ARBA00022692"/>
    </source>
</evidence>
<keyword evidence="9" id="KW-1185">Reference proteome</keyword>
<comment type="subcellular location">
    <subcellularLocation>
        <location evidence="1">Cell membrane</location>
        <topology evidence="1">Multi-pass membrane protein</topology>
    </subcellularLocation>
</comment>
<feature type="transmembrane region" description="Helical" evidence="7">
    <location>
        <begin position="193"/>
        <end position="214"/>
    </location>
</feature>
<dbReference type="RefSeq" id="XP_007866463.1">
    <property type="nucleotide sequence ID" value="XM_007868272.1"/>
</dbReference>
<dbReference type="GeneID" id="19308631"/>
<dbReference type="AlphaFoldDB" id="S7RQX8"/>